<feature type="region of interest" description="Disordered" evidence="1">
    <location>
        <begin position="450"/>
        <end position="470"/>
    </location>
</feature>
<dbReference type="InterPro" id="IPR032675">
    <property type="entry name" value="LRR_dom_sf"/>
</dbReference>
<dbReference type="OrthoDB" id="2870744at2759"/>
<dbReference type="EMBL" id="KN832568">
    <property type="protein sequence ID" value="KII85208.1"/>
    <property type="molecule type" value="Genomic_DNA"/>
</dbReference>
<name>A0A0C9TA90_PLICR</name>
<dbReference type="AlphaFoldDB" id="A0A0C9TA90"/>
<evidence type="ECO:0008006" key="4">
    <source>
        <dbReference type="Google" id="ProtNLM"/>
    </source>
</evidence>
<gene>
    <name evidence="2" type="ORF">PLICRDRAFT_57145</name>
</gene>
<dbReference type="Proteomes" id="UP000053263">
    <property type="component" value="Unassembled WGS sequence"/>
</dbReference>
<protein>
    <recommendedName>
        <fullName evidence="4">F-box domain-containing protein</fullName>
    </recommendedName>
</protein>
<dbReference type="SUPFAM" id="SSF52047">
    <property type="entry name" value="RNI-like"/>
    <property type="match status" value="1"/>
</dbReference>
<evidence type="ECO:0000313" key="3">
    <source>
        <dbReference type="Proteomes" id="UP000053263"/>
    </source>
</evidence>
<reference evidence="2 3" key="1">
    <citation type="submission" date="2014-06" db="EMBL/GenBank/DDBJ databases">
        <title>Evolutionary Origins and Diversification of the Mycorrhizal Mutualists.</title>
        <authorList>
            <consortium name="DOE Joint Genome Institute"/>
            <consortium name="Mycorrhizal Genomics Consortium"/>
            <person name="Kohler A."/>
            <person name="Kuo A."/>
            <person name="Nagy L.G."/>
            <person name="Floudas D."/>
            <person name="Copeland A."/>
            <person name="Barry K.W."/>
            <person name="Cichocki N."/>
            <person name="Veneault-Fourrey C."/>
            <person name="LaButti K."/>
            <person name="Lindquist E.A."/>
            <person name="Lipzen A."/>
            <person name="Lundell T."/>
            <person name="Morin E."/>
            <person name="Murat C."/>
            <person name="Riley R."/>
            <person name="Ohm R."/>
            <person name="Sun H."/>
            <person name="Tunlid A."/>
            <person name="Henrissat B."/>
            <person name="Grigoriev I.V."/>
            <person name="Hibbett D.S."/>
            <person name="Martin F."/>
        </authorList>
    </citation>
    <scope>NUCLEOTIDE SEQUENCE [LARGE SCALE GENOMIC DNA]</scope>
    <source>
        <strain evidence="2 3">FD-325 SS-3</strain>
    </source>
</reference>
<accession>A0A0C9TA90</accession>
<sequence length="477" mass="54431">MLLLPELYECVDLKSTRRCFEVLAYLLRARPDLARHIRKLVVRPNSDITAVCSRMPDADAMRIECHVAALIKALAQRGHLQALDEFRWDGLETPRFVWTALREGCPNLRTVMTSVGKNGLDSCSSLFDFDALIGFGLFVKYFRLPDVGLGVMKTIPLSCWDMLLKRSPNLRTLIIDGTSPLYSIFDLAPLSEAYWPSLRHLTLGEFIPFDDSVGLTYDYISDFLARHANTLETFTLCESPKVHTVTIPELPNLRAFVGELSGFDELFLKFRNLRTLRWTHPIPVCIPTLFDALRMLPDVERLSFIITESYAPDTYIGQWLERLLRACPKLQHLDIDARCSLFPFNEFTEALSRCSPPSLRSFNLEKARRSLDEPLTRAAARVAVHCPSIHMFRLSVRAPYRPHELSWAAKRIVEEGTYTVERDPLLTAAYMNVDEVRHWRMSKRIARDVSRKSRLKLTPPPPPASGLLDVSQAVELS</sequence>
<evidence type="ECO:0000256" key="1">
    <source>
        <dbReference type="SAM" id="MobiDB-lite"/>
    </source>
</evidence>
<organism evidence="2 3">
    <name type="scientific">Plicaturopsis crispa FD-325 SS-3</name>
    <dbReference type="NCBI Taxonomy" id="944288"/>
    <lineage>
        <taxon>Eukaryota</taxon>
        <taxon>Fungi</taxon>
        <taxon>Dikarya</taxon>
        <taxon>Basidiomycota</taxon>
        <taxon>Agaricomycotina</taxon>
        <taxon>Agaricomycetes</taxon>
        <taxon>Agaricomycetidae</taxon>
        <taxon>Amylocorticiales</taxon>
        <taxon>Amylocorticiaceae</taxon>
        <taxon>Plicatura</taxon>
        <taxon>Plicaturopsis crispa</taxon>
    </lineage>
</organism>
<keyword evidence="3" id="KW-1185">Reference proteome</keyword>
<dbReference type="HOGENOM" id="CLU_024649_1_0_1"/>
<proteinExistence type="predicted"/>
<dbReference type="Gene3D" id="3.80.10.10">
    <property type="entry name" value="Ribonuclease Inhibitor"/>
    <property type="match status" value="1"/>
</dbReference>
<evidence type="ECO:0000313" key="2">
    <source>
        <dbReference type="EMBL" id="KII85208.1"/>
    </source>
</evidence>